<dbReference type="InterPro" id="IPR011075">
    <property type="entry name" value="TetR_C"/>
</dbReference>
<dbReference type="PROSITE" id="PS50977">
    <property type="entry name" value="HTH_TETR_2"/>
    <property type="match status" value="1"/>
</dbReference>
<reference evidence="7" key="1">
    <citation type="submission" date="2023-08" db="EMBL/GenBank/DDBJ databases">
        <title>Isolation and Characterization of Rhodococcus erythropolis MGMM8.</title>
        <authorList>
            <person name="Diabankana R.G.C."/>
            <person name="Afordoanyi D.M."/>
            <person name="Validov S.Z."/>
        </authorList>
    </citation>
    <scope>NUCLEOTIDE SEQUENCE</scope>
    <source>
        <strain evidence="7">MGMM8</strain>
    </source>
</reference>
<feature type="DNA-binding region" description="H-T-H motif" evidence="4">
    <location>
        <begin position="54"/>
        <end position="73"/>
    </location>
</feature>
<evidence type="ECO:0000259" key="6">
    <source>
        <dbReference type="PROSITE" id="PS50977"/>
    </source>
</evidence>
<accession>A0AAX3V4G6</accession>
<sequence>MGKRAPDDGVFRDSGDAETGLLTPPSGARSEAAHEKALRSAEALLKSGGMKAATIDAISEQSGVSKVTLYRHWPSRQAIAAEAFGVLMARHLTFPETDSAQADLNDYLGDIGKFYRGPLGSIFAELVGACANDPTTAAYFRTFFLDERRRGFAALIRRCVDSGYFREDIDTEEAIDLFFGPLIYRMLVGHAGIDDNTVRSIIDHAVRGLRSGA</sequence>
<feature type="domain" description="HTH tetR-type" evidence="6">
    <location>
        <begin position="31"/>
        <end position="91"/>
    </location>
</feature>
<gene>
    <name evidence="7" type="ORF">QIE55_28190</name>
</gene>
<protein>
    <submittedName>
        <fullName evidence="7">TetR/AcrR family transcriptional regulator</fullName>
    </submittedName>
</protein>
<organism evidence="7 8">
    <name type="scientific">Rhodococcus erythropolis</name>
    <name type="common">Arthrobacter picolinophilus</name>
    <dbReference type="NCBI Taxonomy" id="1833"/>
    <lineage>
        <taxon>Bacteria</taxon>
        <taxon>Bacillati</taxon>
        <taxon>Actinomycetota</taxon>
        <taxon>Actinomycetes</taxon>
        <taxon>Mycobacteriales</taxon>
        <taxon>Nocardiaceae</taxon>
        <taxon>Rhodococcus</taxon>
        <taxon>Rhodococcus erythropolis group</taxon>
    </lineage>
</organism>
<evidence type="ECO:0000256" key="2">
    <source>
        <dbReference type="ARBA" id="ARBA00023125"/>
    </source>
</evidence>
<proteinExistence type="predicted"/>
<dbReference type="PANTHER" id="PTHR30055">
    <property type="entry name" value="HTH-TYPE TRANSCRIPTIONAL REGULATOR RUTR"/>
    <property type="match status" value="1"/>
</dbReference>
<feature type="region of interest" description="Disordered" evidence="5">
    <location>
        <begin position="1"/>
        <end position="34"/>
    </location>
</feature>
<dbReference type="PANTHER" id="PTHR30055:SF148">
    <property type="entry name" value="TETR-FAMILY TRANSCRIPTIONAL REGULATOR"/>
    <property type="match status" value="1"/>
</dbReference>
<dbReference type="Pfam" id="PF16859">
    <property type="entry name" value="TetR_C_11"/>
    <property type="match status" value="1"/>
</dbReference>
<keyword evidence="3" id="KW-0804">Transcription</keyword>
<dbReference type="Proteomes" id="UP001230933">
    <property type="component" value="Chromosome"/>
</dbReference>
<feature type="compositionally biased region" description="Basic and acidic residues" evidence="5">
    <location>
        <begin position="1"/>
        <end position="15"/>
    </location>
</feature>
<dbReference type="SUPFAM" id="SSF46689">
    <property type="entry name" value="Homeodomain-like"/>
    <property type="match status" value="1"/>
</dbReference>
<dbReference type="Gene3D" id="1.10.10.60">
    <property type="entry name" value="Homeodomain-like"/>
    <property type="match status" value="1"/>
</dbReference>
<evidence type="ECO:0000256" key="5">
    <source>
        <dbReference type="SAM" id="MobiDB-lite"/>
    </source>
</evidence>
<evidence type="ECO:0000256" key="1">
    <source>
        <dbReference type="ARBA" id="ARBA00023015"/>
    </source>
</evidence>
<dbReference type="EMBL" id="CP124545">
    <property type="protein sequence ID" value="WGV49363.2"/>
    <property type="molecule type" value="Genomic_DNA"/>
</dbReference>
<dbReference type="AlphaFoldDB" id="A0AAX3V4G6"/>
<dbReference type="RefSeq" id="WP_308371537.1">
    <property type="nucleotide sequence ID" value="NZ_CP124545.1"/>
</dbReference>
<evidence type="ECO:0000256" key="4">
    <source>
        <dbReference type="PROSITE-ProRule" id="PRU00335"/>
    </source>
</evidence>
<dbReference type="InterPro" id="IPR036271">
    <property type="entry name" value="Tet_transcr_reg_TetR-rel_C_sf"/>
</dbReference>
<name>A0AAX3V4G6_RHOER</name>
<keyword evidence="1" id="KW-0805">Transcription regulation</keyword>
<dbReference type="SUPFAM" id="SSF48498">
    <property type="entry name" value="Tetracyclin repressor-like, C-terminal domain"/>
    <property type="match status" value="1"/>
</dbReference>
<dbReference type="GO" id="GO:0003700">
    <property type="term" value="F:DNA-binding transcription factor activity"/>
    <property type="evidence" value="ECO:0007669"/>
    <property type="project" value="TreeGrafter"/>
</dbReference>
<evidence type="ECO:0000313" key="8">
    <source>
        <dbReference type="Proteomes" id="UP001230933"/>
    </source>
</evidence>
<evidence type="ECO:0000256" key="3">
    <source>
        <dbReference type="ARBA" id="ARBA00023163"/>
    </source>
</evidence>
<dbReference type="Pfam" id="PF00440">
    <property type="entry name" value="TetR_N"/>
    <property type="match status" value="1"/>
</dbReference>
<dbReference type="InterPro" id="IPR009057">
    <property type="entry name" value="Homeodomain-like_sf"/>
</dbReference>
<evidence type="ECO:0000313" key="7">
    <source>
        <dbReference type="EMBL" id="WGV49363.2"/>
    </source>
</evidence>
<keyword evidence="2 4" id="KW-0238">DNA-binding</keyword>
<dbReference type="PRINTS" id="PR00455">
    <property type="entry name" value="HTHTETR"/>
</dbReference>
<dbReference type="InterPro" id="IPR001647">
    <property type="entry name" value="HTH_TetR"/>
</dbReference>
<dbReference type="GO" id="GO:0000976">
    <property type="term" value="F:transcription cis-regulatory region binding"/>
    <property type="evidence" value="ECO:0007669"/>
    <property type="project" value="TreeGrafter"/>
</dbReference>
<dbReference type="Gene3D" id="1.10.357.10">
    <property type="entry name" value="Tetracycline Repressor, domain 2"/>
    <property type="match status" value="1"/>
</dbReference>
<dbReference type="InterPro" id="IPR050109">
    <property type="entry name" value="HTH-type_TetR-like_transc_reg"/>
</dbReference>